<sequence>MSFLSSGFLALLLLSTLNAKKSPLDQEGSLRGVAPEDLSKYKPDAQGLFFCFDGEKSIPFDRVNDDYCDCSDGSDEPGTSACKNGRFYCKNIGHKPAYINADQVNDGVCDEECCDGSDEWDTDTKCENRCDKLGQITKELEKQKKKNELVGGLLKHYLKLKAQKEFNTQSLELAGKNKLREDLDPKLSAQQNKVDDLKAQETVIKEKHEKNSGKNKKKLDEAMKAAVTLRRFNLELKDLYHDRLKVLTDLFKDLTTKYNPEFNDNAVLNAIKLYKRALKNNAKISIFANYEKTDFEDESNEDTMREIEEKDYNMCSLSVKSYDELSNEYKTDVELLSKIMADLEKDYNRNLHDLAVKAATSEFLNLNEKWAEENKKFNDQQKTNAPLKKVFEQYQKTIEDDGMSQQSYNYSPEEQNIIDSLNSESIALTSIKRQISEIDESITNIKSIIDMDLGPDNIYLAVRNECTSFQAAEYTYELCFLASATQKSEKDNSNIALGKFTEYGKLGSPPDEKPDYNNLKFLNGQHCWNGPERSLHVILECGSEPKVLSVSEPEKCEYHMKMLSPLACPDLTEENLEIAKNLYGDQVNKIIPTLKLEAKNTQSSDSVAKPTTEPIKPKTDDNKEKKKSPRDEL</sequence>
<dbReference type="InterPro" id="IPR044865">
    <property type="entry name" value="MRH_dom"/>
</dbReference>
<dbReference type="InterPro" id="IPR009011">
    <property type="entry name" value="Man6P_isomerase_rcpt-bd_dom_sf"/>
</dbReference>
<feature type="region of interest" description="Disordered" evidence="5">
    <location>
        <begin position="597"/>
        <end position="633"/>
    </location>
</feature>
<dbReference type="GO" id="GO:0006491">
    <property type="term" value="P:N-glycan processing"/>
    <property type="evidence" value="ECO:0007669"/>
    <property type="project" value="TreeGrafter"/>
</dbReference>
<name>A0A2T9YUU0_9FUNG</name>
<evidence type="ECO:0000259" key="7">
    <source>
        <dbReference type="PROSITE" id="PS51914"/>
    </source>
</evidence>
<dbReference type="SUPFAM" id="SSF50911">
    <property type="entry name" value="Mannose 6-phosphate receptor domain"/>
    <property type="match status" value="1"/>
</dbReference>
<gene>
    <name evidence="8" type="ORF">BB561_001409</name>
</gene>
<dbReference type="PROSITE" id="PS51914">
    <property type="entry name" value="MRH"/>
    <property type="match status" value="1"/>
</dbReference>
<dbReference type="PANTHER" id="PTHR12630">
    <property type="entry name" value="N-LINKED OLIGOSACCHARIDE PROCESSING"/>
    <property type="match status" value="1"/>
</dbReference>
<evidence type="ECO:0000256" key="3">
    <source>
        <dbReference type="ARBA" id="ARBA00022824"/>
    </source>
</evidence>
<reference evidence="8 9" key="1">
    <citation type="journal article" date="2018" name="MBio">
        <title>Comparative Genomics Reveals the Core Gene Toolbox for the Fungus-Insect Symbiosis.</title>
        <authorList>
            <person name="Wang Y."/>
            <person name="Stata M."/>
            <person name="Wang W."/>
            <person name="Stajich J.E."/>
            <person name="White M.M."/>
            <person name="Moncalvo J.M."/>
        </authorList>
    </citation>
    <scope>NUCLEOTIDE SEQUENCE [LARGE SCALE GENOMIC DNA]</scope>
    <source>
        <strain evidence="8 9">SWE-8-4</strain>
    </source>
</reference>
<evidence type="ECO:0000256" key="5">
    <source>
        <dbReference type="SAM" id="MobiDB-lite"/>
    </source>
</evidence>
<evidence type="ECO:0000256" key="2">
    <source>
        <dbReference type="ARBA" id="ARBA00022729"/>
    </source>
</evidence>
<dbReference type="EMBL" id="MBFR01000041">
    <property type="protein sequence ID" value="PVU96091.1"/>
    <property type="molecule type" value="Genomic_DNA"/>
</dbReference>
<evidence type="ECO:0000313" key="9">
    <source>
        <dbReference type="Proteomes" id="UP000245383"/>
    </source>
</evidence>
<keyword evidence="9" id="KW-1185">Reference proteome</keyword>
<dbReference type="Pfam" id="PF12999">
    <property type="entry name" value="PRKCSH-like"/>
    <property type="match status" value="1"/>
</dbReference>
<evidence type="ECO:0000256" key="6">
    <source>
        <dbReference type="SAM" id="SignalP"/>
    </source>
</evidence>
<protein>
    <recommendedName>
        <fullName evidence="1">Glucosidase 2 subunit beta</fullName>
    </recommendedName>
</protein>
<keyword evidence="4" id="KW-1015">Disulfide bond</keyword>
<proteinExistence type="predicted"/>
<dbReference type="OrthoDB" id="28322at2759"/>
<feature type="chain" id="PRO_5015694432" description="Glucosidase 2 subunit beta" evidence="6">
    <location>
        <begin position="20"/>
        <end position="633"/>
    </location>
</feature>
<keyword evidence="2 6" id="KW-0732">Signal</keyword>
<keyword evidence="3" id="KW-0256">Endoplasmic reticulum</keyword>
<evidence type="ECO:0000256" key="1">
    <source>
        <dbReference type="ARBA" id="ARBA00022387"/>
    </source>
</evidence>
<feature type="domain" description="MRH" evidence="7">
    <location>
        <begin position="464"/>
        <end position="570"/>
    </location>
</feature>
<dbReference type="Pfam" id="PF13015">
    <property type="entry name" value="PRKCSH_1"/>
    <property type="match status" value="1"/>
</dbReference>
<feature type="compositionally biased region" description="Basic and acidic residues" evidence="5">
    <location>
        <begin position="615"/>
        <end position="633"/>
    </location>
</feature>
<comment type="caution">
    <text evidence="8">The sequence shown here is derived from an EMBL/GenBank/DDBJ whole genome shotgun (WGS) entry which is preliminary data.</text>
</comment>
<dbReference type="GO" id="GO:0017177">
    <property type="term" value="C:glucosidase II complex"/>
    <property type="evidence" value="ECO:0007669"/>
    <property type="project" value="TreeGrafter"/>
</dbReference>
<dbReference type="STRING" id="133385.A0A2T9YUU0"/>
<dbReference type="AlphaFoldDB" id="A0A2T9YUU0"/>
<evidence type="ECO:0000256" key="4">
    <source>
        <dbReference type="ARBA" id="ARBA00023157"/>
    </source>
</evidence>
<dbReference type="InterPro" id="IPR036607">
    <property type="entry name" value="PRKCSH"/>
</dbReference>
<dbReference type="InterPro" id="IPR028146">
    <property type="entry name" value="PRKCSH_N"/>
</dbReference>
<dbReference type="InterPro" id="IPR039794">
    <property type="entry name" value="Gtb1-like"/>
</dbReference>
<dbReference type="PANTHER" id="PTHR12630:SF1">
    <property type="entry name" value="GLUCOSIDASE 2 SUBUNIT BETA"/>
    <property type="match status" value="1"/>
</dbReference>
<dbReference type="Gene3D" id="2.70.130.10">
    <property type="entry name" value="Mannose-6-phosphate receptor binding domain"/>
    <property type="match status" value="1"/>
</dbReference>
<dbReference type="Proteomes" id="UP000245383">
    <property type="component" value="Unassembled WGS sequence"/>
</dbReference>
<feature type="signal peptide" evidence="6">
    <location>
        <begin position="1"/>
        <end position="19"/>
    </location>
</feature>
<accession>A0A2T9YUU0</accession>
<organism evidence="8 9">
    <name type="scientific">Smittium simulii</name>
    <dbReference type="NCBI Taxonomy" id="133385"/>
    <lineage>
        <taxon>Eukaryota</taxon>
        <taxon>Fungi</taxon>
        <taxon>Fungi incertae sedis</taxon>
        <taxon>Zoopagomycota</taxon>
        <taxon>Kickxellomycotina</taxon>
        <taxon>Harpellomycetes</taxon>
        <taxon>Harpellales</taxon>
        <taxon>Legeriomycetaceae</taxon>
        <taxon>Smittium</taxon>
    </lineage>
</organism>
<evidence type="ECO:0000313" key="8">
    <source>
        <dbReference type="EMBL" id="PVU96091.1"/>
    </source>
</evidence>